<evidence type="ECO:0000313" key="7">
    <source>
        <dbReference type="Proteomes" id="UP000773614"/>
    </source>
</evidence>
<dbReference type="Proteomes" id="UP000773614">
    <property type="component" value="Unassembled WGS sequence"/>
</dbReference>
<dbReference type="InterPro" id="IPR028082">
    <property type="entry name" value="Peripla_BP_I"/>
</dbReference>
<evidence type="ECO:0000256" key="4">
    <source>
        <dbReference type="SAM" id="SignalP"/>
    </source>
</evidence>
<dbReference type="EMBL" id="SPKJ01000021">
    <property type="protein sequence ID" value="MYZ47787.1"/>
    <property type="molecule type" value="Genomic_DNA"/>
</dbReference>
<feature type="domain" description="Leucine-binding protein" evidence="5">
    <location>
        <begin position="25"/>
        <end position="375"/>
    </location>
</feature>
<dbReference type="AlphaFoldDB" id="A0A964T5E4"/>
<dbReference type="CDD" id="cd06338">
    <property type="entry name" value="PBP1_ABC_ligand_binding-like"/>
    <property type="match status" value="1"/>
</dbReference>
<dbReference type="PANTHER" id="PTHR30483">
    <property type="entry name" value="LEUCINE-SPECIFIC-BINDING PROTEIN"/>
    <property type="match status" value="1"/>
</dbReference>
<dbReference type="InterPro" id="IPR051010">
    <property type="entry name" value="BCAA_transport"/>
</dbReference>
<dbReference type="SUPFAM" id="SSF53822">
    <property type="entry name" value="Periplasmic binding protein-like I"/>
    <property type="match status" value="1"/>
</dbReference>
<evidence type="ECO:0000259" key="5">
    <source>
        <dbReference type="Pfam" id="PF13458"/>
    </source>
</evidence>
<dbReference type="Pfam" id="PF13458">
    <property type="entry name" value="Peripla_BP_6"/>
    <property type="match status" value="1"/>
</dbReference>
<dbReference type="InterPro" id="IPR028081">
    <property type="entry name" value="Leu-bd"/>
</dbReference>
<accession>A0A964T5E4</accession>
<feature type="signal peptide" evidence="4">
    <location>
        <begin position="1"/>
        <end position="19"/>
    </location>
</feature>
<evidence type="ECO:0000256" key="3">
    <source>
        <dbReference type="ARBA" id="ARBA00022970"/>
    </source>
</evidence>
<dbReference type="Gene3D" id="3.40.50.2300">
    <property type="match status" value="2"/>
</dbReference>
<organism evidence="6 7">
    <name type="scientific">Propylenella binzhouense</name>
    <dbReference type="NCBI Taxonomy" id="2555902"/>
    <lineage>
        <taxon>Bacteria</taxon>
        <taxon>Pseudomonadati</taxon>
        <taxon>Pseudomonadota</taxon>
        <taxon>Alphaproteobacteria</taxon>
        <taxon>Hyphomicrobiales</taxon>
        <taxon>Propylenellaceae</taxon>
        <taxon>Propylenella</taxon>
    </lineage>
</organism>
<proteinExistence type="inferred from homology"/>
<keyword evidence="3" id="KW-0029">Amino-acid transport</keyword>
<gene>
    <name evidence="6" type="ORF">E4O86_08685</name>
</gene>
<name>A0A964T5E4_9HYPH</name>
<protein>
    <submittedName>
        <fullName evidence="6">Twin-arginine translocation pathway signal protein</fullName>
    </submittedName>
</protein>
<dbReference type="OrthoDB" id="9786833at2"/>
<evidence type="ECO:0000256" key="2">
    <source>
        <dbReference type="ARBA" id="ARBA00022729"/>
    </source>
</evidence>
<comment type="caution">
    <text evidence="6">The sequence shown here is derived from an EMBL/GenBank/DDBJ whole genome shotgun (WGS) entry which is preliminary data.</text>
</comment>
<dbReference type="PANTHER" id="PTHR30483:SF37">
    <property type="entry name" value="ABC TRANSPORTER SUBSTRATE-BINDING PROTEIN"/>
    <property type="match status" value="1"/>
</dbReference>
<sequence length="394" mass="42758">MLRLAAAAVLSLAATIAAAQDAPEKIRIGYVASLSGPLAPGTLTTTVPNYRLWVKDVNDRGGLMLSKYGKRIPVELIELDDRSNIEDAVRLTERLMTSEKVDLVLAPWGTGTNLAVAPVYHKHGYPLLAVTAVNEKIPELTKRWKDVFFYLGMPSEASKALVDMLSALRQQGKIGDKVALLAVAQQFGAELIGPAKEALAAGGFDIVYEASYPVDVKDLTPQIKAAQAAAPDTFIAFSYPRDTLMLVETAQVNGFRPKVFYTAVGTAFPVFKQKFGDKAEGIFGIGGWDPTVPGAQDYFKRHVAVTGQEPDRWASPLTYASLQMLEQAIEKVGEIDREKISASLGSDTFQTIAGPIRLENNRLVKQWWVGQWQGGEFKGVAPADMPNAVPPVVD</sequence>
<comment type="similarity">
    <text evidence="1">Belongs to the leucine-binding protein family.</text>
</comment>
<feature type="chain" id="PRO_5037470358" evidence="4">
    <location>
        <begin position="20"/>
        <end position="394"/>
    </location>
</feature>
<dbReference type="GO" id="GO:0006865">
    <property type="term" value="P:amino acid transport"/>
    <property type="evidence" value="ECO:0007669"/>
    <property type="project" value="UniProtKB-KW"/>
</dbReference>
<evidence type="ECO:0000313" key="6">
    <source>
        <dbReference type="EMBL" id="MYZ47787.1"/>
    </source>
</evidence>
<evidence type="ECO:0000256" key="1">
    <source>
        <dbReference type="ARBA" id="ARBA00010062"/>
    </source>
</evidence>
<keyword evidence="7" id="KW-1185">Reference proteome</keyword>
<keyword evidence="3" id="KW-0813">Transport</keyword>
<reference evidence="6" key="1">
    <citation type="submission" date="2019-03" db="EMBL/GenBank/DDBJ databases">
        <title>Afifella sp. nov., isolated from activated sludge.</title>
        <authorList>
            <person name="Li Q."/>
            <person name="Liu Y."/>
        </authorList>
    </citation>
    <scope>NUCLEOTIDE SEQUENCE</scope>
    <source>
        <strain evidence="6">L72</strain>
    </source>
</reference>
<keyword evidence="2 4" id="KW-0732">Signal</keyword>